<sequence length="99" mass="11274">MCSGEASLSFFCVADDVFRPHQFSSMPTARRSPQRALEAVGGRDAPFLLLRAVQRYLSVFVGVRDNWRVKREKGEESETAKRRWEAVCNETKKSFVDSS</sequence>
<keyword evidence="2" id="KW-1185">Reference proteome</keyword>
<proteinExistence type="predicted"/>
<evidence type="ECO:0000313" key="1">
    <source>
        <dbReference type="EMBL" id="PHJ16880.1"/>
    </source>
</evidence>
<gene>
    <name evidence="1" type="ORF">CSUI_009304</name>
</gene>
<accession>A0A2C6K4A7</accession>
<comment type="caution">
    <text evidence="1">The sequence shown here is derived from an EMBL/GenBank/DDBJ whole genome shotgun (WGS) entry which is preliminary data.</text>
</comment>
<dbReference type="AlphaFoldDB" id="A0A2C6K4A7"/>
<dbReference type="GeneID" id="94432631"/>
<dbReference type="VEuPathDB" id="ToxoDB:CSUI_009304"/>
<dbReference type="EMBL" id="MIGC01005512">
    <property type="protein sequence ID" value="PHJ16880.1"/>
    <property type="molecule type" value="Genomic_DNA"/>
</dbReference>
<name>A0A2C6K4A7_9APIC</name>
<protein>
    <submittedName>
        <fullName evidence="1">Uncharacterized protein</fullName>
    </submittedName>
</protein>
<evidence type="ECO:0000313" key="2">
    <source>
        <dbReference type="Proteomes" id="UP000221165"/>
    </source>
</evidence>
<dbReference type="RefSeq" id="XP_067918605.1">
    <property type="nucleotide sequence ID" value="XM_068069420.1"/>
</dbReference>
<organism evidence="1 2">
    <name type="scientific">Cystoisospora suis</name>
    <dbReference type="NCBI Taxonomy" id="483139"/>
    <lineage>
        <taxon>Eukaryota</taxon>
        <taxon>Sar</taxon>
        <taxon>Alveolata</taxon>
        <taxon>Apicomplexa</taxon>
        <taxon>Conoidasida</taxon>
        <taxon>Coccidia</taxon>
        <taxon>Eucoccidiorida</taxon>
        <taxon>Eimeriorina</taxon>
        <taxon>Sarcocystidae</taxon>
        <taxon>Cystoisospora</taxon>
    </lineage>
</organism>
<dbReference type="Proteomes" id="UP000221165">
    <property type="component" value="Unassembled WGS sequence"/>
</dbReference>
<reference evidence="1 2" key="1">
    <citation type="journal article" date="2017" name="Int. J. Parasitol.">
        <title>The genome of the protozoan parasite Cystoisospora suis and a reverse vaccinology approach to identify vaccine candidates.</title>
        <authorList>
            <person name="Palmieri N."/>
            <person name="Shrestha A."/>
            <person name="Ruttkowski B."/>
            <person name="Beck T."/>
            <person name="Vogl C."/>
            <person name="Tomley F."/>
            <person name="Blake D.P."/>
            <person name="Joachim A."/>
        </authorList>
    </citation>
    <scope>NUCLEOTIDE SEQUENCE [LARGE SCALE GENOMIC DNA]</scope>
    <source>
        <strain evidence="1 2">Wien I</strain>
    </source>
</reference>